<dbReference type="EC" id="2.3.1.269" evidence="9"/>
<reference evidence="11" key="1">
    <citation type="thesis" date="2020" institute="Technische Universitat Dresden" country="Dresden, Germany">
        <title>The Agarolytic System of Microbulbifer elongatus PORT2, Isolated from Batu Karas, Pangandaran West Java Indonesia.</title>
        <authorList>
            <person name="Anggraeni S.R."/>
        </authorList>
    </citation>
    <scope>NUCLEOTIDE SEQUENCE</scope>
    <source>
        <strain evidence="11">PORT2</strain>
    </source>
</reference>
<keyword evidence="4 9" id="KW-0808">Transferase</keyword>
<keyword evidence="8 9" id="KW-0012">Acyltransferase</keyword>
<dbReference type="Gene3D" id="3.60.110.10">
    <property type="entry name" value="Carbon-nitrogen hydrolase"/>
    <property type="match status" value="1"/>
</dbReference>
<keyword evidence="5 9" id="KW-0812">Transmembrane</keyword>
<feature type="transmembrane region" description="Helical" evidence="9">
    <location>
        <begin position="165"/>
        <end position="190"/>
    </location>
</feature>
<evidence type="ECO:0000256" key="1">
    <source>
        <dbReference type="ARBA" id="ARBA00004651"/>
    </source>
</evidence>
<dbReference type="Pfam" id="PF20154">
    <property type="entry name" value="LNT_N"/>
    <property type="match status" value="1"/>
</dbReference>
<dbReference type="Proteomes" id="UP001205566">
    <property type="component" value="Unassembled WGS sequence"/>
</dbReference>
<evidence type="ECO:0000256" key="6">
    <source>
        <dbReference type="ARBA" id="ARBA00022989"/>
    </source>
</evidence>
<feature type="transmembrane region" description="Helical" evidence="9">
    <location>
        <begin position="485"/>
        <end position="507"/>
    </location>
</feature>
<dbReference type="EMBL" id="JACASI010000008">
    <property type="protein sequence ID" value="MCQ3827946.1"/>
    <property type="molecule type" value="Genomic_DNA"/>
</dbReference>
<evidence type="ECO:0000259" key="10">
    <source>
        <dbReference type="PROSITE" id="PS50263"/>
    </source>
</evidence>
<sequence length="531" mass="58675">MRDSLFFSRVLPSVAALIAGGLLTLSFAPYNLWWCGLLSIGLFAWLLAPGQSARALQGQQTFWLALCYGFGLFATGGSWVYVSITDFGNSSPLLGVILTGAFVGIMALLFALPFILLARFRAHPVSFALAFAALWFISEWCRTWMFTGFPWLFAGYGHIHTWLAGWAPILSVYGIGLLLAFTGAVAALFLRRAFTRKSFRSALLLAIAALLIWPAGLLLKSLEWTQTEATVRTVGLVQANIPQDKKWLPEFRGETIRRYQSATEQLHQRGVDLVIWPEAALPLLYHHAPNLMEALQNNARDAETDLITGILYDTEQDYRRVIHNSAAVFGSEQQLYHKRHLVPFGEYVPLEDWIRGTIEFFNLPTSFIRPGPEGQAPLNAGGLRWAPLICYEIVYPQLVSQSSGEAQVLLTLSNDAWFGKSIGPLQHMQMAQMRALETRRYLVRGTNTGVTAIVAPDGSITEQLPQFEQTTLIGEVQGRSGLTPFMLMGVWGLLALSLLMLLAAVLLQRRPDTATEGSASEGTGALPRVSD</sequence>
<accession>A0ABT1NW02</accession>
<dbReference type="PROSITE" id="PS50263">
    <property type="entry name" value="CN_HYDROLASE"/>
    <property type="match status" value="1"/>
</dbReference>
<dbReference type="PANTHER" id="PTHR38686">
    <property type="entry name" value="APOLIPOPROTEIN N-ACYLTRANSFERASE"/>
    <property type="match status" value="1"/>
</dbReference>
<evidence type="ECO:0000313" key="11">
    <source>
        <dbReference type="EMBL" id="MCQ3827946.1"/>
    </source>
</evidence>
<evidence type="ECO:0000256" key="2">
    <source>
        <dbReference type="ARBA" id="ARBA00010065"/>
    </source>
</evidence>
<name>A0ABT1NW02_9GAMM</name>
<feature type="transmembrane region" description="Helical" evidence="9">
    <location>
        <begin position="93"/>
        <end position="118"/>
    </location>
</feature>
<feature type="transmembrane region" description="Helical" evidence="9">
    <location>
        <begin position="125"/>
        <end position="145"/>
    </location>
</feature>
<dbReference type="HAMAP" id="MF_01148">
    <property type="entry name" value="Lnt"/>
    <property type="match status" value="1"/>
</dbReference>
<dbReference type="InterPro" id="IPR036526">
    <property type="entry name" value="C-N_Hydrolase_sf"/>
</dbReference>
<keyword evidence="3 9" id="KW-1003">Cell membrane</keyword>
<dbReference type="InterPro" id="IPR004563">
    <property type="entry name" value="Apolipo_AcylTrfase"/>
</dbReference>
<organism evidence="11 12">
    <name type="scientific">Microbulbifer elongatus</name>
    <dbReference type="NCBI Taxonomy" id="86173"/>
    <lineage>
        <taxon>Bacteria</taxon>
        <taxon>Pseudomonadati</taxon>
        <taxon>Pseudomonadota</taxon>
        <taxon>Gammaproteobacteria</taxon>
        <taxon>Cellvibrionales</taxon>
        <taxon>Microbulbiferaceae</taxon>
        <taxon>Microbulbifer</taxon>
    </lineage>
</organism>
<proteinExistence type="inferred from homology"/>
<comment type="function">
    <text evidence="9">Catalyzes the phospholipid dependent N-acylation of the N-terminal cysteine of apolipoprotein, the last step in lipoprotein maturation.</text>
</comment>
<dbReference type="NCBIfam" id="TIGR00546">
    <property type="entry name" value="lnt"/>
    <property type="match status" value="1"/>
</dbReference>
<evidence type="ECO:0000256" key="7">
    <source>
        <dbReference type="ARBA" id="ARBA00023136"/>
    </source>
</evidence>
<evidence type="ECO:0000256" key="4">
    <source>
        <dbReference type="ARBA" id="ARBA00022679"/>
    </source>
</evidence>
<dbReference type="SUPFAM" id="SSF56317">
    <property type="entry name" value="Carbon-nitrogen hydrolase"/>
    <property type="match status" value="1"/>
</dbReference>
<keyword evidence="6 9" id="KW-1133">Transmembrane helix</keyword>
<dbReference type="InterPro" id="IPR045378">
    <property type="entry name" value="LNT_N"/>
</dbReference>
<feature type="transmembrane region" description="Helical" evidence="9">
    <location>
        <begin position="31"/>
        <end position="50"/>
    </location>
</feature>
<dbReference type="RefSeq" id="WP_255872870.1">
    <property type="nucleotide sequence ID" value="NZ_JACASI010000008.1"/>
</dbReference>
<protein>
    <recommendedName>
        <fullName evidence="9">Apolipoprotein N-acyltransferase</fullName>
        <shortName evidence="9">ALP N-acyltransferase</shortName>
        <ecNumber evidence="9">2.3.1.269</ecNumber>
    </recommendedName>
</protein>
<dbReference type="InterPro" id="IPR003010">
    <property type="entry name" value="C-N_Hydrolase"/>
</dbReference>
<evidence type="ECO:0000256" key="5">
    <source>
        <dbReference type="ARBA" id="ARBA00022692"/>
    </source>
</evidence>
<feature type="transmembrane region" description="Helical" evidence="9">
    <location>
        <begin position="202"/>
        <end position="219"/>
    </location>
</feature>
<dbReference type="Pfam" id="PF00795">
    <property type="entry name" value="CN_hydrolase"/>
    <property type="match status" value="1"/>
</dbReference>
<feature type="transmembrane region" description="Helical" evidence="9">
    <location>
        <begin position="7"/>
        <end position="25"/>
    </location>
</feature>
<comment type="similarity">
    <text evidence="2 9">Belongs to the CN hydrolase family. Apolipoprotein N-acyltransferase subfamily.</text>
</comment>
<comment type="caution">
    <text evidence="11">The sequence shown here is derived from an EMBL/GenBank/DDBJ whole genome shotgun (WGS) entry which is preliminary data.</text>
</comment>
<keyword evidence="12" id="KW-1185">Reference proteome</keyword>
<evidence type="ECO:0000256" key="8">
    <source>
        <dbReference type="ARBA" id="ARBA00023315"/>
    </source>
</evidence>
<comment type="catalytic activity">
    <reaction evidence="9">
        <text>N-terminal S-1,2-diacyl-sn-glyceryl-L-cysteinyl-[lipoprotein] + a glycerophospholipid = N-acyl-S-1,2-diacyl-sn-glyceryl-L-cysteinyl-[lipoprotein] + a 2-acyl-sn-glycero-3-phospholipid + H(+)</text>
        <dbReference type="Rhea" id="RHEA:48228"/>
        <dbReference type="Rhea" id="RHEA-COMP:14681"/>
        <dbReference type="Rhea" id="RHEA-COMP:14684"/>
        <dbReference type="ChEBI" id="CHEBI:15378"/>
        <dbReference type="ChEBI" id="CHEBI:136912"/>
        <dbReference type="ChEBI" id="CHEBI:140656"/>
        <dbReference type="ChEBI" id="CHEBI:140657"/>
        <dbReference type="ChEBI" id="CHEBI:140660"/>
        <dbReference type="EC" id="2.3.1.269"/>
    </reaction>
</comment>
<comment type="pathway">
    <text evidence="9">Protein modification; lipoprotein biosynthesis (N-acyl transfer).</text>
</comment>
<evidence type="ECO:0000256" key="3">
    <source>
        <dbReference type="ARBA" id="ARBA00022475"/>
    </source>
</evidence>
<evidence type="ECO:0000256" key="9">
    <source>
        <dbReference type="HAMAP-Rule" id="MF_01148"/>
    </source>
</evidence>
<feature type="transmembrane region" description="Helical" evidence="9">
    <location>
        <begin position="62"/>
        <end position="81"/>
    </location>
</feature>
<gene>
    <name evidence="9 11" type="primary">lnt</name>
    <name evidence="11" type="ORF">HXX02_00655</name>
</gene>
<keyword evidence="7 9" id="KW-0472">Membrane</keyword>
<feature type="domain" description="CN hydrolase" evidence="10">
    <location>
        <begin position="237"/>
        <end position="478"/>
    </location>
</feature>
<dbReference type="CDD" id="cd07571">
    <property type="entry name" value="ALP_N-acyl_transferase"/>
    <property type="match status" value="1"/>
</dbReference>
<dbReference type="PANTHER" id="PTHR38686:SF1">
    <property type="entry name" value="APOLIPOPROTEIN N-ACYLTRANSFERASE"/>
    <property type="match status" value="1"/>
</dbReference>
<comment type="subcellular location">
    <subcellularLocation>
        <location evidence="1 9">Cell membrane</location>
        <topology evidence="1 9">Multi-pass membrane protein</topology>
    </subcellularLocation>
</comment>
<evidence type="ECO:0000313" key="12">
    <source>
        <dbReference type="Proteomes" id="UP001205566"/>
    </source>
</evidence>